<accession>A0ABS6U2V8</accession>
<keyword evidence="2" id="KW-1185">Reference proteome</keyword>
<reference evidence="1 2" key="1">
    <citation type="submission" date="2020-11" db="EMBL/GenBank/DDBJ databases">
        <title>Pseudonocardia abyssalis sp. nov. and Pseudonocardia oceani sp. nov., description and phylogenomic analysis of two novel actinomycetes isolated from the deep Southern Ocean.</title>
        <authorList>
            <person name="Parra J."/>
        </authorList>
    </citation>
    <scope>NUCLEOTIDE SEQUENCE [LARGE SCALE GENOMIC DNA]</scope>
    <source>
        <strain evidence="2">KRD185</strain>
    </source>
</reference>
<proteinExistence type="predicted"/>
<evidence type="ECO:0000313" key="1">
    <source>
        <dbReference type="EMBL" id="MBW0126298.1"/>
    </source>
</evidence>
<dbReference type="EMBL" id="JADQDF010000001">
    <property type="protein sequence ID" value="MBW0126298.1"/>
    <property type="molecule type" value="Genomic_DNA"/>
</dbReference>
<evidence type="ECO:0000313" key="2">
    <source>
        <dbReference type="Proteomes" id="UP000694300"/>
    </source>
</evidence>
<name>A0ABS6U2V8_9PSEU</name>
<evidence type="ECO:0008006" key="3">
    <source>
        <dbReference type="Google" id="ProtNLM"/>
    </source>
</evidence>
<dbReference type="Proteomes" id="UP000694300">
    <property type="component" value="Unassembled WGS sequence"/>
</dbReference>
<gene>
    <name evidence="1" type="ORF">I4I82_01130</name>
</gene>
<sequence length="114" mass="11157">MSVDYLVAAVGTARVVLAEIEARIAARVAALVSDGAVLHLGAGGPATAVASALCGHRGLRVHSGPVGDWLVDLDESGALVTGDGPPPVVAGTAMGTDRSTATSTGIRCPATALT</sequence>
<protein>
    <recommendedName>
        <fullName evidence="3">6-phospho-3-hexuloisomerase</fullName>
    </recommendedName>
</protein>
<organism evidence="1 2">
    <name type="scientific">Pseudonocardia oceani</name>
    <dbReference type="NCBI Taxonomy" id="2792013"/>
    <lineage>
        <taxon>Bacteria</taxon>
        <taxon>Bacillati</taxon>
        <taxon>Actinomycetota</taxon>
        <taxon>Actinomycetes</taxon>
        <taxon>Pseudonocardiales</taxon>
        <taxon>Pseudonocardiaceae</taxon>
        <taxon>Pseudonocardia</taxon>
    </lineage>
</organism>
<dbReference type="RefSeq" id="WP_218594998.1">
    <property type="nucleotide sequence ID" value="NZ_JADQDF010000001.1"/>
</dbReference>
<comment type="caution">
    <text evidence="1">The sequence shown here is derived from an EMBL/GenBank/DDBJ whole genome shotgun (WGS) entry which is preliminary data.</text>
</comment>